<dbReference type="SUPFAM" id="SSF50156">
    <property type="entry name" value="PDZ domain-like"/>
    <property type="match status" value="1"/>
</dbReference>
<feature type="compositionally biased region" description="Basic residues" evidence="1">
    <location>
        <begin position="110"/>
        <end position="125"/>
    </location>
</feature>
<feature type="transmembrane region" description="Helical" evidence="2">
    <location>
        <begin position="72"/>
        <end position="93"/>
    </location>
</feature>
<dbReference type="Gene3D" id="2.30.42.10">
    <property type="match status" value="1"/>
</dbReference>
<dbReference type="EMBL" id="JAQNDO010000001">
    <property type="protein sequence ID" value="MDC0741294.1"/>
    <property type="molecule type" value="Genomic_DNA"/>
</dbReference>
<dbReference type="RefSeq" id="WP_271916515.1">
    <property type="nucleotide sequence ID" value="NZ_JAQNDO010000001.1"/>
</dbReference>
<keyword evidence="2" id="KW-1133">Transmembrane helix</keyword>
<keyword evidence="4" id="KW-1185">Reference proteome</keyword>
<organism evidence="3 4">
    <name type="scientific">Polyangium mundeleinium</name>
    <dbReference type="NCBI Taxonomy" id="2995306"/>
    <lineage>
        <taxon>Bacteria</taxon>
        <taxon>Pseudomonadati</taxon>
        <taxon>Myxococcota</taxon>
        <taxon>Polyangia</taxon>
        <taxon>Polyangiales</taxon>
        <taxon>Polyangiaceae</taxon>
        <taxon>Polyangium</taxon>
    </lineage>
</organism>
<evidence type="ECO:0000313" key="4">
    <source>
        <dbReference type="Proteomes" id="UP001221411"/>
    </source>
</evidence>
<feature type="region of interest" description="Disordered" evidence="1">
    <location>
        <begin position="103"/>
        <end position="147"/>
    </location>
</feature>
<protein>
    <recommendedName>
        <fullName evidence="5">PDZ domain-containing protein</fullName>
    </recommendedName>
</protein>
<reference evidence="3 4" key="1">
    <citation type="submission" date="2022-11" db="EMBL/GenBank/DDBJ databases">
        <title>Minimal conservation of predation-associated metabolite biosynthetic gene clusters underscores biosynthetic potential of Myxococcota including descriptions for ten novel species: Archangium lansinium sp. nov., Myxococcus landrumus sp. nov., Nannocystis bai.</title>
        <authorList>
            <person name="Ahearne A."/>
            <person name="Stevens C."/>
            <person name="Dowd S."/>
        </authorList>
    </citation>
    <scope>NUCLEOTIDE SEQUENCE [LARGE SCALE GENOMIC DNA]</scope>
    <source>
        <strain evidence="3 4">RJM3</strain>
    </source>
</reference>
<proteinExistence type="predicted"/>
<evidence type="ECO:0000256" key="2">
    <source>
        <dbReference type="SAM" id="Phobius"/>
    </source>
</evidence>
<name>A0ABT5EIG4_9BACT</name>
<evidence type="ECO:0008006" key="5">
    <source>
        <dbReference type="Google" id="ProtNLM"/>
    </source>
</evidence>
<gene>
    <name evidence="3" type="ORF">POL67_08060</name>
</gene>
<comment type="caution">
    <text evidence="3">The sequence shown here is derived from an EMBL/GenBank/DDBJ whole genome shotgun (WGS) entry which is preliminary data.</text>
</comment>
<evidence type="ECO:0000256" key="1">
    <source>
        <dbReference type="SAM" id="MobiDB-lite"/>
    </source>
</evidence>
<evidence type="ECO:0000313" key="3">
    <source>
        <dbReference type="EMBL" id="MDC0741294.1"/>
    </source>
</evidence>
<keyword evidence="2" id="KW-0472">Membrane</keyword>
<dbReference type="InterPro" id="IPR036034">
    <property type="entry name" value="PDZ_sf"/>
</dbReference>
<dbReference type="Proteomes" id="UP001221411">
    <property type="component" value="Unassembled WGS sequence"/>
</dbReference>
<keyword evidence="2" id="KW-0812">Transmembrane</keyword>
<accession>A0ABT5EIG4</accession>
<sequence length="285" mass="30517">MPPEPYRTPSCPTCAAPHVEQVRICELCEEPFVPGVAGAGACDPCLRKASRVVARAAAEQPAPRHTRAVLRWLPVALAVLTVGILSFNTLVFVDTARRLTELRAAPTPAGKHHAKPKDKPKKPQPRKQTAAPPAPPAPRNETPFDDTSVPALTSVLAALQPEVHDPDALLARVQKLREAGLDIFLVRTNLGKNILDGGGDLRTRISPVLQGGKTVGVRFSRLGPDSMDALAGVQPGDVLVSINGFGVDSPDRALSGYTSSREKGGAVFELFRNGRRVVLDVRWPK</sequence>